<gene>
    <name evidence="1" type="ORF">ABT322_23230</name>
</gene>
<keyword evidence="2" id="KW-1185">Reference proteome</keyword>
<organism evidence="1 2">
    <name type="scientific">Streptomyces flaveolus</name>
    <dbReference type="NCBI Taxonomy" id="67297"/>
    <lineage>
        <taxon>Bacteria</taxon>
        <taxon>Bacillati</taxon>
        <taxon>Actinomycetota</taxon>
        <taxon>Actinomycetes</taxon>
        <taxon>Kitasatosporales</taxon>
        <taxon>Streptomycetaceae</taxon>
        <taxon>Streptomyces</taxon>
    </lineage>
</organism>
<evidence type="ECO:0000313" key="1">
    <source>
        <dbReference type="EMBL" id="MER6906598.1"/>
    </source>
</evidence>
<dbReference type="Proteomes" id="UP001490330">
    <property type="component" value="Unassembled WGS sequence"/>
</dbReference>
<dbReference type="RefSeq" id="WP_350721505.1">
    <property type="nucleotide sequence ID" value="NZ_JBEPCO010000026.1"/>
</dbReference>
<name>A0ABV1VJD3_9ACTN</name>
<dbReference type="EMBL" id="JBEPCV010000023">
    <property type="protein sequence ID" value="MER6906598.1"/>
    <property type="molecule type" value="Genomic_DNA"/>
</dbReference>
<protein>
    <recommendedName>
        <fullName evidence="3">SAM-dependent methyltransferase</fullName>
    </recommendedName>
</protein>
<evidence type="ECO:0000313" key="2">
    <source>
        <dbReference type="Proteomes" id="UP001490330"/>
    </source>
</evidence>
<sequence length="75" mass="8237">MHRGGAVTVHLSPQAGSAWDDEAQVLTRLGEEVPLVQNSLVDEPTFEDALLDRAPHRAASRARGTPLLWAIRVKR</sequence>
<comment type="caution">
    <text evidence="1">The sequence shown here is derived from an EMBL/GenBank/DDBJ whole genome shotgun (WGS) entry which is preliminary data.</text>
</comment>
<reference evidence="1 2" key="1">
    <citation type="submission" date="2024-06" db="EMBL/GenBank/DDBJ databases">
        <title>The Natural Products Discovery Center: Release of the First 8490 Sequenced Strains for Exploring Actinobacteria Biosynthetic Diversity.</title>
        <authorList>
            <person name="Kalkreuter E."/>
            <person name="Kautsar S.A."/>
            <person name="Yang D."/>
            <person name="Bader C.D."/>
            <person name="Teijaro C.N."/>
            <person name="Fluegel L."/>
            <person name="Davis C.M."/>
            <person name="Simpson J.R."/>
            <person name="Lauterbach L."/>
            <person name="Steele A.D."/>
            <person name="Gui C."/>
            <person name="Meng S."/>
            <person name="Li G."/>
            <person name="Viehrig K."/>
            <person name="Ye F."/>
            <person name="Su P."/>
            <person name="Kiefer A.F."/>
            <person name="Nichols A."/>
            <person name="Cepeda A.J."/>
            <person name="Yan W."/>
            <person name="Fan B."/>
            <person name="Jiang Y."/>
            <person name="Adhikari A."/>
            <person name="Zheng C.-J."/>
            <person name="Schuster L."/>
            <person name="Cowan T.M."/>
            <person name="Smanski M.J."/>
            <person name="Chevrette M.G."/>
            <person name="De Carvalho L.P.S."/>
            <person name="Shen B."/>
        </authorList>
    </citation>
    <scope>NUCLEOTIDE SEQUENCE [LARGE SCALE GENOMIC DNA]</scope>
    <source>
        <strain evidence="1 2">NPDC000632</strain>
    </source>
</reference>
<accession>A0ABV1VJD3</accession>
<proteinExistence type="predicted"/>
<evidence type="ECO:0008006" key="3">
    <source>
        <dbReference type="Google" id="ProtNLM"/>
    </source>
</evidence>